<protein>
    <recommendedName>
        <fullName evidence="1">GIY-YIG domain-containing protein</fullName>
    </recommendedName>
</protein>
<dbReference type="Pfam" id="PF01541">
    <property type="entry name" value="GIY-YIG"/>
    <property type="match status" value="1"/>
</dbReference>
<evidence type="ECO:0000313" key="2">
    <source>
        <dbReference type="EMBL" id="QDZ76751.1"/>
    </source>
</evidence>
<gene>
    <name evidence="2" type="ORF">D0437_28420</name>
</gene>
<organism evidence="2 3">
    <name type="scientific">Bacillus cereus</name>
    <dbReference type="NCBI Taxonomy" id="1396"/>
    <lineage>
        <taxon>Bacteria</taxon>
        <taxon>Bacillati</taxon>
        <taxon>Bacillota</taxon>
        <taxon>Bacilli</taxon>
        <taxon>Bacillales</taxon>
        <taxon>Bacillaceae</taxon>
        <taxon>Bacillus</taxon>
        <taxon>Bacillus cereus group</taxon>
    </lineage>
</organism>
<dbReference type="RefSeq" id="WP_208742733.1">
    <property type="nucleotide sequence ID" value="NZ_CP031778.1"/>
</dbReference>
<dbReference type="AlphaFoldDB" id="A0A9X7QMT9"/>
<proteinExistence type="predicted"/>
<dbReference type="InterPro" id="IPR035901">
    <property type="entry name" value="GIY-YIG_endonuc_sf"/>
</dbReference>
<dbReference type="Proteomes" id="UP000321735">
    <property type="component" value="Chromosome"/>
</dbReference>
<dbReference type="PROSITE" id="PS50164">
    <property type="entry name" value="GIY_YIG"/>
    <property type="match status" value="1"/>
</dbReference>
<reference evidence="2 3" key="1">
    <citation type="journal article" date="2019" name="Ecotoxicol. Environ. Saf.">
        <title>Microbial characterization of heavy metal resistant bacterial strains isolated from an electroplating wastewater treatment plant.</title>
        <authorList>
            <person name="Cai X."/>
            <person name="Zheng X."/>
            <person name="Zhang D."/>
            <person name="Iqbal W."/>
            <person name="Liu C."/>
            <person name="Yang B."/>
            <person name="Zhao X."/>
            <person name="Lu X."/>
            <person name="Mao Y."/>
        </authorList>
    </citation>
    <scope>NUCLEOTIDE SEQUENCE [LARGE SCALE GENOMIC DNA]</scope>
    <source>
        <strain evidence="2 3">Co1-1</strain>
    </source>
</reference>
<accession>A0A9X7QMT9</accession>
<name>A0A9X7QMT9_BACCE</name>
<sequence>MKDKFILYRDPEDILFAFEKKEEFMYPHLFIEANDIKDNLQMNCNAVYVLFELKAHYPNTPLYIGKSSKVRDRLLYHLKGYEPKIRYYANRGLINFVLIYFEIGKYTSAHTNLIEKQLIKEYKPLLNTQYIKPFQEKRMRMNRFV</sequence>
<feature type="domain" description="GIY-YIG" evidence="1">
    <location>
        <begin position="43"/>
        <end position="128"/>
    </location>
</feature>
<dbReference type="EMBL" id="CP031778">
    <property type="protein sequence ID" value="QDZ76751.1"/>
    <property type="molecule type" value="Genomic_DNA"/>
</dbReference>
<dbReference type="InterPro" id="IPR000305">
    <property type="entry name" value="GIY-YIG_endonuc"/>
</dbReference>
<dbReference type="SUPFAM" id="SSF82771">
    <property type="entry name" value="GIY-YIG endonuclease"/>
    <property type="match status" value="1"/>
</dbReference>
<evidence type="ECO:0000259" key="1">
    <source>
        <dbReference type="PROSITE" id="PS50164"/>
    </source>
</evidence>
<evidence type="ECO:0000313" key="3">
    <source>
        <dbReference type="Proteomes" id="UP000321735"/>
    </source>
</evidence>
<dbReference type="Gene3D" id="3.40.1440.10">
    <property type="entry name" value="GIY-YIG endonuclease"/>
    <property type="match status" value="1"/>
</dbReference>
<dbReference type="SMART" id="SM00465">
    <property type="entry name" value="GIYc"/>
    <property type="match status" value="1"/>
</dbReference>